<reference evidence="1" key="1">
    <citation type="submission" date="2023-04" db="EMBL/GenBank/DDBJ databases">
        <title>Candida boidinii NBRC 1967.</title>
        <authorList>
            <person name="Ichikawa N."/>
            <person name="Sato H."/>
            <person name="Tonouchi N."/>
        </authorList>
    </citation>
    <scope>NUCLEOTIDE SEQUENCE</scope>
    <source>
        <strain evidence="1">NBRC 1967</strain>
    </source>
</reference>
<accession>A0ACB5U0Z0</accession>
<keyword evidence="2" id="KW-1185">Reference proteome</keyword>
<evidence type="ECO:0000313" key="2">
    <source>
        <dbReference type="Proteomes" id="UP001165101"/>
    </source>
</evidence>
<sequence>MDDLKSTSQIRNNEYGNNDYSSLMRSVQNINLNDNNNNNKNFNNIDLNINQNHYPSHENTYNSKYQHSHQSSQNYNNQYYSYQQMLQQRGQQHQSQHQPQHQSQQHSQQPTKSDNVFLNNNKNEIHNSHQYQSHSGYDDILNKERSKRFTDAPLQDIWNQDNSSNDHFDSDSGQDTNTVNKSQNVMENKFESMVKEREEMSELLSDLNNTNDQLQKKLLSKYFKILDTKSKKHPII</sequence>
<organism evidence="1 2">
    <name type="scientific">Candida boidinii</name>
    <name type="common">Yeast</name>
    <dbReference type="NCBI Taxonomy" id="5477"/>
    <lineage>
        <taxon>Eukaryota</taxon>
        <taxon>Fungi</taxon>
        <taxon>Dikarya</taxon>
        <taxon>Ascomycota</taxon>
        <taxon>Saccharomycotina</taxon>
        <taxon>Pichiomycetes</taxon>
        <taxon>Pichiales</taxon>
        <taxon>Pichiaceae</taxon>
        <taxon>Ogataea</taxon>
        <taxon>Ogataea/Candida clade</taxon>
    </lineage>
</organism>
<gene>
    <name evidence="1" type="ORF">Cboi01_000509700</name>
</gene>
<dbReference type="EMBL" id="BSXV01003707">
    <property type="protein sequence ID" value="GME98830.1"/>
    <property type="molecule type" value="Genomic_DNA"/>
</dbReference>
<evidence type="ECO:0000313" key="1">
    <source>
        <dbReference type="EMBL" id="GME98830.1"/>
    </source>
</evidence>
<proteinExistence type="predicted"/>
<protein>
    <submittedName>
        <fullName evidence="1">Unnamed protein product</fullName>
    </submittedName>
</protein>
<dbReference type="Proteomes" id="UP001165101">
    <property type="component" value="Unassembled WGS sequence"/>
</dbReference>
<name>A0ACB5U0Z0_CANBO</name>
<comment type="caution">
    <text evidence="1">The sequence shown here is derived from an EMBL/GenBank/DDBJ whole genome shotgun (WGS) entry which is preliminary data.</text>
</comment>